<dbReference type="KEGG" id="trb:HB776_25655"/>
<accession>A0A7G6U5C5</accession>
<reference evidence="2" key="1">
    <citation type="journal article" date="2020" name="Mol. Plant Microbe">
        <title>Rhizobial microsymbionts of the narrowly endemic Oxytropis species growing in Kamchatka are characterized by significant genetic diversity and possess a set of genes that are associated with T3SS and T6SS secretion systems and can affect the development of symbiosis.</title>
        <authorList>
            <person name="Safronova V."/>
            <person name="Guro P."/>
            <person name="Sazanova A."/>
            <person name="Kuznetsova I."/>
            <person name="Belimov A."/>
            <person name="Yakubov V."/>
            <person name="Chirak E."/>
            <person name="Afonin A."/>
            <person name="Gogolev Y."/>
            <person name="Andronov E."/>
            <person name="Tikhonovich I."/>
        </authorList>
    </citation>
    <scope>NUCLEOTIDE SEQUENCE [LARGE SCALE GENOMIC DNA]</scope>
    <source>
        <strain evidence="2">581</strain>
    </source>
</reference>
<dbReference type="SUPFAM" id="SSF52540">
    <property type="entry name" value="P-loop containing nucleoside triphosphate hydrolases"/>
    <property type="match status" value="1"/>
</dbReference>
<proteinExistence type="predicted"/>
<dbReference type="AlphaFoldDB" id="A0A7G6U5C5"/>
<dbReference type="Proteomes" id="UP000515291">
    <property type="component" value="Chromosome"/>
</dbReference>
<dbReference type="Gene3D" id="3.40.50.300">
    <property type="entry name" value="P-loop containing nucleotide triphosphate hydrolases"/>
    <property type="match status" value="1"/>
</dbReference>
<protein>
    <submittedName>
        <fullName evidence="1">AAA family ATPase</fullName>
    </submittedName>
</protein>
<sequence length="188" mass="21423">MIIETFGPPGAGKTTFSRALAQRLRDRGYEVDLVLTLPHLSNHLLNFGGFLPALQRVTLAIFATIAILCRPIANARGLRLAKDLLRLMPPNNPVWWIRLSQYVVRFSCVWRDSHKSDRIVLFDQGFVQIVCTLALFSRADEKTIARAIGMRTQSDLLIRLDAPKELLEKRLHERVHQKPTWRNGSSLT</sequence>
<gene>
    <name evidence="1" type="ORF">HB776_25655</name>
</gene>
<name>A0A7G6U5C5_9BRAD</name>
<dbReference type="EMBL" id="CP050292">
    <property type="protein sequence ID" value="QND74207.1"/>
    <property type="molecule type" value="Genomic_DNA"/>
</dbReference>
<organism evidence="1 2">
    <name type="scientific">Tardiphaga robiniae</name>
    <dbReference type="NCBI Taxonomy" id="943830"/>
    <lineage>
        <taxon>Bacteria</taxon>
        <taxon>Pseudomonadati</taxon>
        <taxon>Pseudomonadota</taxon>
        <taxon>Alphaproteobacteria</taxon>
        <taxon>Hyphomicrobiales</taxon>
        <taxon>Nitrobacteraceae</taxon>
        <taxon>Tardiphaga</taxon>
    </lineage>
</organism>
<evidence type="ECO:0000313" key="2">
    <source>
        <dbReference type="Proteomes" id="UP000515291"/>
    </source>
</evidence>
<dbReference type="InterPro" id="IPR027417">
    <property type="entry name" value="P-loop_NTPase"/>
</dbReference>
<evidence type="ECO:0000313" key="1">
    <source>
        <dbReference type="EMBL" id="QND74207.1"/>
    </source>
</evidence>
<dbReference type="RefSeq" id="WP_184512802.1">
    <property type="nucleotide sequence ID" value="NZ_CP050292.1"/>
</dbReference>